<dbReference type="SUPFAM" id="SSF56349">
    <property type="entry name" value="DNA breaking-rejoining enzymes"/>
    <property type="match status" value="1"/>
</dbReference>
<evidence type="ECO:0000313" key="3">
    <source>
        <dbReference type="EMBL" id="MCZ0730651.1"/>
    </source>
</evidence>
<dbReference type="InterPro" id="IPR011010">
    <property type="entry name" value="DNA_brk_join_enz"/>
</dbReference>
<proteinExistence type="predicted"/>
<dbReference type="RefSeq" id="WP_268787172.1">
    <property type="nucleotide sequence ID" value="NZ_JAPQYE010000011.1"/>
</dbReference>
<keyword evidence="1" id="KW-0233">DNA recombination</keyword>
<evidence type="ECO:0000259" key="2">
    <source>
        <dbReference type="PROSITE" id="PS51898"/>
    </source>
</evidence>
<dbReference type="InterPro" id="IPR002104">
    <property type="entry name" value="Integrase_catalytic"/>
</dbReference>
<feature type="domain" description="Tyr recombinase" evidence="2">
    <location>
        <begin position="263"/>
        <end position="471"/>
    </location>
</feature>
<gene>
    <name evidence="3" type="ORF">OY187_21610</name>
</gene>
<dbReference type="Proteomes" id="UP001084650">
    <property type="component" value="Unassembled WGS sequence"/>
</dbReference>
<evidence type="ECO:0000313" key="4">
    <source>
        <dbReference type="Proteomes" id="UP001084650"/>
    </source>
</evidence>
<comment type="caution">
    <text evidence="3">The sequence shown here is derived from an EMBL/GenBank/DDBJ whole genome shotgun (WGS) entry which is preliminary data.</text>
</comment>
<organism evidence="3 4">
    <name type="scientific">Mycolicibacterium iranicum</name>
    <name type="common">Mycobacterium iranicum</name>
    <dbReference type="NCBI Taxonomy" id="912594"/>
    <lineage>
        <taxon>Bacteria</taxon>
        <taxon>Bacillati</taxon>
        <taxon>Actinomycetota</taxon>
        <taxon>Actinomycetes</taxon>
        <taxon>Mycobacteriales</taxon>
        <taxon>Mycobacteriaceae</taxon>
        <taxon>Mycolicibacterium</taxon>
    </lineage>
</organism>
<dbReference type="EMBL" id="JAPQYE010000011">
    <property type="protein sequence ID" value="MCZ0730651.1"/>
    <property type="molecule type" value="Genomic_DNA"/>
</dbReference>
<accession>A0ABT4HKD7</accession>
<evidence type="ECO:0000256" key="1">
    <source>
        <dbReference type="ARBA" id="ARBA00023172"/>
    </source>
</evidence>
<dbReference type="InterPro" id="IPR013762">
    <property type="entry name" value="Integrase-like_cat_sf"/>
</dbReference>
<dbReference type="PROSITE" id="PS51898">
    <property type="entry name" value="TYR_RECOMBINASE"/>
    <property type="match status" value="1"/>
</dbReference>
<keyword evidence="4" id="KW-1185">Reference proteome</keyword>
<reference evidence="3" key="1">
    <citation type="submission" date="2022-12" db="EMBL/GenBank/DDBJ databases">
        <title>Whole genome sequence of Mycolicibacterium iranicum strain SBH312.</title>
        <authorList>
            <person name="Jani J."/>
            <person name="Arifin Mustapha Z."/>
            <person name="Ahmed K."/>
            <person name="Kai Ling C."/>
        </authorList>
    </citation>
    <scope>NUCLEOTIDE SEQUENCE</scope>
    <source>
        <strain evidence="3">SBH312</strain>
    </source>
</reference>
<name>A0ABT4HKD7_MYCIR</name>
<protein>
    <submittedName>
        <fullName evidence="3">Tyrosine-type recombinase/integrase</fullName>
    </submittedName>
</protein>
<dbReference type="Pfam" id="PF00589">
    <property type="entry name" value="Phage_integrase"/>
    <property type="match status" value="1"/>
</dbReference>
<sequence>MRIHQFSLAGLAPALRPEILYVLQRRDDEGFYIDPTTIRTVIKKCDERGLTSLLDFTETEVAALDRSNAMQRSFLRAARLHLTRLRVRYGLQDIYAGDIWDAALLGLAASGSRTYPTTRGSLDFAEITVPWIKALIKDWVRTAEPDVTTARNVIRTAKSACTALLLRAGGHDPTQLRLADMTAVVRSINTATRPDGQLYSPGYRAQQLAWWRSLIEFGRTTGLMADIPGDFAVLSIHRTDRQEPEEEKAGKSLPVAVIRVLDAHIDTLRPLSDRTVVGWSADDYALMHRTMYFIFRNTGRRLDEVMSLKRDCLRYNTSGDPSLVYDNHKGKRLDRWLHIDKDTATMIERWQQHADTLNVFSDHRVWLFPSPGARGQRRTGYYRGDSFLAAFNQWKRTLPPIHYGALDADGNPRVFDIDLIHTHAFRHTYAQRHADAGTPVDVLRELMDHRSIDTTMGYYQVSLKRKAEAVRTVGALSVDRDGNPSPHSSTVTYESGSVAVPFGNCTEPSNIKAGGEHCPIRFQCSGCDFYRPDPSFLPAIEDQIAKLRLEREHAITINAAEWVTKNYDDQIASFKKVAAAMNALIEGLPDEQRAALEEASSVLRRTRAARTYLPLTVVARGQSHG</sequence>
<dbReference type="Gene3D" id="1.10.443.10">
    <property type="entry name" value="Intergrase catalytic core"/>
    <property type="match status" value="1"/>
</dbReference>